<evidence type="ECO:0000313" key="2">
    <source>
        <dbReference type="Proteomes" id="UP000192491"/>
    </source>
</evidence>
<dbReference type="EMBL" id="MTEJ01000641">
    <property type="protein sequence ID" value="OQX00474.1"/>
    <property type="molecule type" value="Genomic_DNA"/>
</dbReference>
<dbReference type="Proteomes" id="UP000192491">
    <property type="component" value="Unassembled WGS sequence"/>
</dbReference>
<proteinExistence type="predicted"/>
<protein>
    <recommendedName>
        <fullName evidence="3">Type I restriction enzyme R protein N-terminal domain-containing protein</fullName>
    </recommendedName>
</protein>
<accession>A0A1Y1Q9E4</accession>
<reference evidence="1 2" key="1">
    <citation type="submission" date="2017-01" db="EMBL/GenBank/DDBJ databases">
        <title>Novel large sulfur bacteria in the metagenomes of groundwater-fed chemosynthetic microbial mats in the Lake Huron basin.</title>
        <authorList>
            <person name="Sharrar A.M."/>
            <person name="Flood B.E."/>
            <person name="Bailey J.V."/>
            <person name="Jones D.S."/>
            <person name="Biddanda B."/>
            <person name="Ruberg S.A."/>
            <person name="Marcus D.N."/>
            <person name="Dick G.J."/>
        </authorList>
    </citation>
    <scope>NUCLEOTIDE SEQUENCE [LARGE SCALE GENOMIC DNA]</scope>
    <source>
        <strain evidence="1">A8</strain>
    </source>
</reference>
<evidence type="ECO:0008006" key="3">
    <source>
        <dbReference type="Google" id="ProtNLM"/>
    </source>
</evidence>
<organism evidence="1 2">
    <name type="scientific">Thiothrix lacustris</name>
    <dbReference type="NCBI Taxonomy" id="525917"/>
    <lineage>
        <taxon>Bacteria</taxon>
        <taxon>Pseudomonadati</taxon>
        <taxon>Pseudomonadota</taxon>
        <taxon>Gammaproteobacteria</taxon>
        <taxon>Thiotrichales</taxon>
        <taxon>Thiotrichaceae</taxon>
        <taxon>Thiothrix</taxon>
    </lineage>
</organism>
<dbReference type="AlphaFoldDB" id="A0A1Y1Q9E4"/>
<sequence>MMKHSIFKENRRYTFSDYFNMTAPTDEIVAEFGYTFGMERLVLPQSTAFDPAIVQRLNELYETILARISMNSEMAKREFLIAPMIMEIARHTTAKINVEYSMEINDKLGGSLDYLLRAPQELIVIEAKKKDVDSGFNQLAAELIALDKYEATASTILYGAVTLGDIWKFGTLDRQRKHIAKDIRTQTIPDDTGEVFSILMGILGDTVK</sequence>
<gene>
    <name evidence="1" type="ORF">BWK73_48315</name>
</gene>
<evidence type="ECO:0000313" key="1">
    <source>
        <dbReference type="EMBL" id="OQX00474.1"/>
    </source>
</evidence>
<name>A0A1Y1Q9E4_9GAMM</name>
<comment type="caution">
    <text evidence="1">The sequence shown here is derived from an EMBL/GenBank/DDBJ whole genome shotgun (WGS) entry which is preliminary data.</text>
</comment>